<dbReference type="AlphaFoldDB" id="A0AAD6J6K3"/>
<keyword evidence="3" id="KW-1185">Reference proteome</keyword>
<name>A0AAD6J6K3_DREDA</name>
<feature type="region of interest" description="Disordered" evidence="1">
    <location>
        <begin position="29"/>
        <end position="73"/>
    </location>
</feature>
<evidence type="ECO:0000313" key="3">
    <source>
        <dbReference type="Proteomes" id="UP001221413"/>
    </source>
</evidence>
<dbReference type="Proteomes" id="UP001221413">
    <property type="component" value="Unassembled WGS sequence"/>
</dbReference>
<evidence type="ECO:0000313" key="2">
    <source>
        <dbReference type="EMBL" id="KAJ6263161.1"/>
    </source>
</evidence>
<gene>
    <name evidence="2" type="ORF">Dda_1722</name>
</gene>
<feature type="compositionally biased region" description="Basic residues" evidence="1">
    <location>
        <begin position="49"/>
        <end position="66"/>
    </location>
</feature>
<proteinExistence type="predicted"/>
<protein>
    <submittedName>
        <fullName evidence="2">Uncharacterized protein</fullName>
    </submittedName>
</protein>
<comment type="caution">
    <text evidence="2">The sequence shown here is derived from an EMBL/GenBank/DDBJ whole genome shotgun (WGS) entry which is preliminary data.</text>
</comment>
<reference evidence="2" key="1">
    <citation type="submission" date="2023-01" db="EMBL/GenBank/DDBJ databases">
        <title>The chitinases involved in constricting ring structure development in the nematode-trapping fungus Drechslerella dactyloides.</title>
        <authorList>
            <person name="Wang R."/>
            <person name="Zhang L."/>
            <person name="Tang P."/>
            <person name="Li S."/>
            <person name="Liang L."/>
        </authorList>
    </citation>
    <scope>NUCLEOTIDE SEQUENCE</scope>
    <source>
        <strain evidence="2">YMF1.00031</strain>
    </source>
</reference>
<evidence type="ECO:0000256" key="1">
    <source>
        <dbReference type="SAM" id="MobiDB-lite"/>
    </source>
</evidence>
<organism evidence="2 3">
    <name type="scientific">Drechslerella dactyloides</name>
    <name type="common">Nematode-trapping fungus</name>
    <name type="synonym">Arthrobotrys dactyloides</name>
    <dbReference type="NCBI Taxonomy" id="74499"/>
    <lineage>
        <taxon>Eukaryota</taxon>
        <taxon>Fungi</taxon>
        <taxon>Dikarya</taxon>
        <taxon>Ascomycota</taxon>
        <taxon>Pezizomycotina</taxon>
        <taxon>Orbiliomycetes</taxon>
        <taxon>Orbiliales</taxon>
        <taxon>Orbiliaceae</taxon>
        <taxon>Drechslerella</taxon>
    </lineage>
</organism>
<dbReference type="EMBL" id="JAQGDS010000002">
    <property type="protein sequence ID" value="KAJ6263161.1"/>
    <property type="molecule type" value="Genomic_DNA"/>
</dbReference>
<sequence>MAHRTHYRTTARQPVTATAYVRTKPTIIDRLTGRRRVRGTSSTRAKPASSRRGHKNRHNHHHHHHTDRYSRTEPVYVSSAAPAHHYRRKPTLGDKIAGVIMRIRGTLTGRPGLKKYSSIEYLETATTGNVACIFRARVYPLTPNIASGISSAGVRRFVSHHTTKVRFSDGYGLVNVGGQVQDITTINGDSKAASSYEVPMDDCSKAVMTSR</sequence>
<accession>A0AAD6J6K3</accession>